<keyword evidence="1" id="KW-0723">Serine/threonine-protein kinase</keyword>
<keyword evidence="4" id="KW-1185">Reference proteome</keyword>
<dbReference type="Proteomes" id="UP000249341">
    <property type="component" value="Unassembled WGS sequence"/>
</dbReference>
<keyword evidence="1" id="KW-0418">Kinase</keyword>
<organism evidence="3 4">
    <name type="scientific">Actinoplanes lutulentus</name>
    <dbReference type="NCBI Taxonomy" id="1287878"/>
    <lineage>
        <taxon>Bacteria</taxon>
        <taxon>Bacillati</taxon>
        <taxon>Actinomycetota</taxon>
        <taxon>Actinomycetes</taxon>
        <taxon>Micromonosporales</taxon>
        <taxon>Micromonosporaceae</taxon>
        <taxon>Actinoplanes</taxon>
    </lineage>
</organism>
<evidence type="ECO:0000313" key="3">
    <source>
        <dbReference type="EMBL" id="RAK28263.1"/>
    </source>
</evidence>
<dbReference type="InterPro" id="IPR050267">
    <property type="entry name" value="Anti-sigma-factor_SerPK"/>
</dbReference>
<proteinExistence type="predicted"/>
<dbReference type="CDD" id="cd16936">
    <property type="entry name" value="HATPase_RsbW-like"/>
    <property type="match status" value="1"/>
</dbReference>
<protein>
    <submittedName>
        <fullName evidence="3">Anti-sigma regulatory factor (Ser/Thr protein kinase)</fullName>
    </submittedName>
</protein>
<dbReference type="GO" id="GO:0004674">
    <property type="term" value="F:protein serine/threonine kinase activity"/>
    <property type="evidence" value="ECO:0007669"/>
    <property type="project" value="UniProtKB-KW"/>
</dbReference>
<dbReference type="InterPro" id="IPR003594">
    <property type="entry name" value="HATPase_dom"/>
</dbReference>
<feature type="domain" description="Histidine kinase/HSP90-like ATPase" evidence="2">
    <location>
        <begin position="148"/>
        <end position="259"/>
    </location>
</feature>
<accession>A0A327Z2M0</accession>
<dbReference type="PANTHER" id="PTHR35526">
    <property type="entry name" value="ANTI-SIGMA-F FACTOR RSBW-RELATED"/>
    <property type="match status" value="1"/>
</dbReference>
<evidence type="ECO:0000259" key="2">
    <source>
        <dbReference type="Pfam" id="PF13581"/>
    </source>
</evidence>
<keyword evidence="1" id="KW-0808">Transferase</keyword>
<sequence>MTAVELPPYLLTTGTAHRGVSVGVAADASSTVVEMTVHGRWSPELRDQVADTLRMCEAGPTTGIIIDLQNMGDLHGVSLPFWTHAARSGRLGSVLLLALCLPTATMLSYRLRQSDGRQPLVFPTVPQARVAIAGRMSPTHRRLQARLPGRASAVRTARELVAQACHAWHIPQLRPNAALIMSELATNAVQHARTEMVATVIRAGDCLHLAVRDGDSRFPRLAAPDPDLTAAGGRGLRLVHGIATAWGAMPARGGKVVWATVAPG</sequence>
<dbReference type="PANTHER" id="PTHR35526:SF3">
    <property type="entry name" value="ANTI-SIGMA-F FACTOR RSBW"/>
    <property type="match status" value="1"/>
</dbReference>
<reference evidence="3 4" key="1">
    <citation type="submission" date="2018-06" db="EMBL/GenBank/DDBJ databases">
        <title>Genomic Encyclopedia of Type Strains, Phase III (KMG-III): the genomes of soil and plant-associated and newly described type strains.</title>
        <authorList>
            <person name="Whitman W."/>
        </authorList>
    </citation>
    <scope>NUCLEOTIDE SEQUENCE [LARGE SCALE GENOMIC DNA]</scope>
    <source>
        <strain evidence="3 4">CGMCC 4.7090</strain>
    </source>
</reference>
<gene>
    <name evidence="3" type="ORF">B0I29_12030</name>
</gene>
<evidence type="ECO:0000313" key="4">
    <source>
        <dbReference type="Proteomes" id="UP000249341"/>
    </source>
</evidence>
<dbReference type="Pfam" id="PF13581">
    <property type="entry name" value="HATPase_c_2"/>
    <property type="match status" value="1"/>
</dbReference>
<dbReference type="InterPro" id="IPR036890">
    <property type="entry name" value="HATPase_C_sf"/>
</dbReference>
<dbReference type="SUPFAM" id="SSF55874">
    <property type="entry name" value="ATPase domain of HSP90 chaperone/DNA topoisomerase II/histidine kinase"/>
    <property type="match status" value="1"/>
</dbReference>
<dbReference type="Gene3D" id="3.30.565.10">
    <property type="entry name" value="Histidine kinase-like ATPase, C-terminal domain"/>
    <property type="match status" value="1"/>
</dbReference>
<dbReference type="AlphaFoldDB" id="A0A327Z2M0"/>
<comment type="caution">
    <text evidence="3">The sequence shown here is derived from an EMBL/GenBank/DDBJ whole genome shotgun (WGS) entry which is preliminary data.</text>
</comment>
<name>A0A327Z2M0_9ACTN</name>
<evidence type="ECO:0000256" key="1">
    <source>
        <dbReference type="ARBA" id="ARBA00022527"/>
    </source>
</evidence>
<dbReference type="EMBL" id="QLMJ01000020">
    <property type="protein sequence ID" value="RAK28263.1"/>
    <property type="molecule type" value="Genomic_DNA"/>
</dbReference>